<dbReference type="EMBL" id="JXTC01000071">
    <property type="protein sequence ID" value="PON91865.1"/>
    <property type="molecule type" value="Genomic_DNA"/>
</dbReference>
<dbReference type="OrthoDB" id="1849062at2759"/>
<evidence type="ECO:0000313" key="1">
    <source>
        <dbReference type="EMBL" id="PON91865.1"/>
    </source>
</evidence>
<dbReference type="InterPro" id="IPR004158">
    <property type="entry name" value="DUF247_pln"/>
</dbReference>
<reference evidence="2" key="1">
    <citation type="submission" date="2016-06" db="EMBL/GenBank/DDBJ databases">
        <title>Parallel loss of symbiosis genes in relatives of nitrogen-fixing non-legume Parasponia.</title>
        <authorList>
            <person name="Van Velzen R."/>
            <person name="Holmer R."/>
            <person name="Bu F."/>
            <person name="Rutten L."/>
            <person name="Van Zeijl A."/>
            <person name="Liu W."/>
            <person name="Santuari L."/>
            <person name="Cao Q."/>
            <person name="Sharma T."/>
            <person name="Shen D."/>
            <person name="Roswanjaya Y."/>
            <person name="Wardhani T."/>
            <person name="Kalhor M.S."/>
            <person name="Jansen J."/>
            <person name="Van den Hoogen J."/>
            <person name="Gungor B."/>
            <person name="Hartog M."/>
            <person name="Hontelez J."/>
            <person name="Verver J."/>
            <person name="Yang W.-C."/>
            <person name="Schijlen E."/>
            <person name="Repin R."/>
            <person name="Schilthuizen M."/>
            <person name="Schranz E."/>
            <person name="Heidstra R."/>
            <person name="Miyata K."/>
            <person name="Fedorova E."/>
            <person name="Kohlen W."/>
            <person name="Bisseling T."/>
            <person name="Smit S."/>
            <person name="Geurts R."/>
        </authorList>
    </citation>
    <scope>NUCLEOTIDE SEQUENCE [LARGE SCALE GENOMIC DNA]</scope>
    <source>
        <strain evidence="2">cv. RG33-2</strain>
    </source>
</reference>
<dbReference type="PANTHER" id="PTHR31549">
    <property type="entry name" value="PROTEIN, PUTATIVE (DUF247)-RELATED-RELATED"/>
    <property type="match status" value="1"/>
</dbReference>
<dbReference type="InParanoid" id="A0A2P5F258"/>
<proteinExistence type="predicted"/>
<accession>A0A2P5F258</accession>
<organism evidence="1 2">
    <name type="scientific">Trema orientale</name>
    <name type="common">Charcoal tree</name>
    <name type="synonym">Celtis orientalis</name>
    <dbReference type="NCBI Taxonomy" id="63057"/>
    <lineage>
        <taxon>Eukaryota</taxon>
        <taxon>Viridiplantae</taxon>
        <taxon>Streptophyta</taxon>
        <taxon>Embryophyta</taxon>
        <taxon>Tracheophyta</taxon>
        <taxon>Spermatophyta</taxon>
        <taxon>Magnoliopsida</taxon>
        <taxon>eudicotyledons</taxon>
        <taxon>Gunneridae</taxon>
        <taxon>Pentapetalae</taxon>
        <taxon>rosids</taxon>
        <taxon>fabids</taxon>
        <taxon>Rosales</taxon>
        <taxon>Cannabaceae</taxon>
        <taxon>Trema</taxon>
    </lineage>
</organism>
<name>A0A2P5F258_TREOI</name>
<dbReference type="STRING" id="63057.A0A2P5F258"/>
<comment type="caution">
    <text evidence="1">The sequence shown here is derived from an EMBL/GenBank/DDBJ whole genome shotgun (WGS) entry which is preliminary data.</text>
</comment>
<keyword evidence="2" id="KW-1185">Reference proteome</keyword>
<dbReference type="AlphaFoldDB" id="A0A2P5F258"/>
<protein>
    <submittedName>
        <fullName evidence="1">Uncharacterized protein</fullName>
    </submittedName>
</protein>
<feature type="non-terminal residue" evidence="1">
    <location>
        <position position="207"/>
    </location>
</feature>
<dbReference type="PANTHER" id="PTHR31549:SF191">
    <property type="entry name" value="DUF247 DOMAIN PROTEIN"/>
    <property type="match status" value="1"/>
</dbReference>
<dbReference type="Proteomes" id="UP000237000">
    <property type="component" value="Unassembled WGS sequence"/>
</dbReference>
<evidence type="ECO:0000313" key="2">
    <source>
        <dbReference type="Proteomes" id="UP000237000"/>
    </source>
</evidence>
<sequence length="207" mass="24668">MASEHSVVEIKEIVYDRRFTTEDLNMLELVTKGCCQDHKDKKIRRVPEMLRNFEEYFEPQIISIGPIHYNNPRIDQSTNSEFKIRLMRKFFESSQVSIFRTFKLIKDNINELKNSFDEDVTKTYEDDTLVRMLFLDGCAILQFIDSFVHKELIWLEVTRGQVEIIIQDLFLLENQIPFQVLMLLLQSSNRKDIFLTSIRDFMDRNAL</sequence>
<gene>
    <name evidence="1" type="ORF">TorRG33x02_124630</name>
</gene>
<dbReference type="Pfam" id="PF03140">
    <property type="entry name" value="DUF247"/>
    <property type="match status" value="1"/>
</dbReference>